<proteinExistence type="inferred from homology"/>
<dbReference type="PANTHER" id="PTHR12176">
    <property type="entry name" value="SAM-DEPENDENT METHYLTRANSFERASE SUPERFAMILY PROTEIN"/>
    <property type="match status" value="1"/>
</dbReference>
<evidence type="ECO:0000259" key="4">
    <source>
        <dbReference type="Pfam" id="PF08241"/>
    </source>
</evidence>
<name>A0ABY7DFE7_MYAAR</name>
<evidence type="ECO:0000313" key="6">
    <source>
        <dbReference type="Proteomes" id="UP001164746"/>
    </source>
</evidence>
<keyword evidence="6" id="KW-1185">Reference proteome</keyword>
<gene>
    <name evidence="5" type="ORF">MAR_029072</name>
</gene>
<organism evidence="5 6">
    <name type="scientific">Mya arenaria</name>
    <name type="common">Soft-shell clam</name>
    <dbReference type="NCBI Taxonomy" id="6604"/>
    <lineage>
        <taxon>Eukaryota</taxon>
        <taxon>Metazoa</taxon>
        <taxon>Spiralia</taxon>
        <taxon>Lophotrochozoa</taxon>
        <taxon>Mollusca</taxon>
        <taxon>Bivalvia</taxon>
        <taxon>Autobranchia</taxon>
        <taxon>Heteroconchia</taxon>
        <taxon>Euheterodonta</taxon>
        <taxon>Imparidentia</taxon>
        <taxon>Neoheterodontei</taxon>
        <taxon>Myida</taxon>
        <taxon>Myoidea</taxon>
        <taxon>Myidae</taxon>
        <taxon>Mya</taxon>
    </lineage>
</organism>
<keyword evidence="2" id="KW-0489">Methyltransferase</keyword>
<feature type="domain" description="Methyltransferase type 11" evidence="4">
    <location>
        <begin position="50"/>
        <end position="128"/>
    </location>
</feature>
<dbReference type="InterPro" id="IPR051419">
    <property type="entry name" value="Lys/N-term_MeTrsfase_sf"/>
</dbReference>
<reference evidence="5" key="1">
    <citation type="submission" date="2022-11" db="EMBL/GenBank/DDBJ databases">
        <title>Centuries of genome instability and evolution in soft-shell clam transmissible cancer (bioRxiv).</title>
        <authorList>
            <person name="Hart S.F.M."/>
            <person name="Yonemitsu M.A."/>
            <person name="Giersch R.M."/>
            <person name="Beal B.F."/>
            <person name="Arriagada G."/>
            <person name="Davis B.W."/>
            <person name="Ostrander E.A."/>
            <person name="Goff S.P."/>
            <person name="Metzger M.J."/>
        </authorList>
    </citation>
    <scope>NUCLEOTIDE SEQUENCE</scope>
    <source>
        <strain evidence="5">MELC-2E11</strain>
        <tissue evidence="5">Siphon/mantle</tissue>
    </source>
</reference>
<evidence type="ECO:0000256" key="1">
    <source>
        <dbReference type="ARBA" id="ARBA00008361"/>
    </source>
</evidence>
<evidence type="ECO:0000256" key="2">
    <source>
        <dbReference type="ARBA" id="ARBA00022603"/>
    </source>
</evidence>
<keyword evidence="3" id="KW-0808">Transferase</keyword>
<dbReference type="InterPro" id="IPR013216">
    <property type="entry name" value="Methyltransf_11"/>
</dbReference>
<dbReference type="EMBL" id="CP111013">
    <property type="protein sequence ID" value="WAQ96382.1"/>
    <property type="molecule type" value="Genomic_DNA"/>
</dbReference>
<evidence type="ECO:0000256" key="3">
    <source>
        <dbReference type="ARBA" id="ARBA00022679"/>
    </source>
</evidence>
<protein>
    <submittedName>
        <fullName evidence="5">EFMT4-like protein</fullName>
    </submittedName>
</protein>
<dbReference type="Gene3D" id="3.40.50.150">
    <property type="entry name" value="Vaccinia Virus protein VP39"/>
    <property type="match status" value="1"/>
</dbReference>
<evidence type="ECO:0000313" key="5">
    <source>
        <dbReference type="EMBL" id="WAQ96382.1"/>
    </source>
</evidence>
<dbReference type="Pfam" id="PF08241">
    <property type="entry name" value="Methyltransf_11"/>
    <property type="match status" value="1"/>
</dbReference>
<dbReference type="Proteomes" id="UP001164746">
    <property type="component" value="Chromosome 2"/>
</dbReference>
<dbReference type="InterPro" id="IPR029063">
    <property type="entry name" value="SAM-dependent_MTases_sf"/>
</dbReference>
<accession>A0ABY7DFE7</accession>
<dbReference type="CDD" id="cd02440">
    <property type="entry name" value="AdoMet_MTases"/>
    <property type="match status" value="1"/>
</dbReference>
<dbReference type="SUPFAM" id="SSF53335">
    <property type="entry name" value="S-adenosyl-L-methionine-dependent methyltransferases"/>
    <property type="match status" value="1"/>
</dbReference>
<dbReference type="PANTHER" id="PTHR12176:SF80">
    <property type="entry name" value="EEF1A LYSINE METHYLTRANSFERASE 4"/>
    <property type="match status" value="1"/>
</dbReference>
<comment type="similarity">
    <text evidence="1">Belongs to the methyltransferase superfamily.</text>
</comment>
<sequence length="216" mass="25422">MELPGRNSDYREKSYWDERYTTEESYDWFTGYSSFQHLLRRDILPQQHILTIGCGNSSMSTDMYENGFKHITNTDFSPVVIEKMAEKHKDLTEMSWQVMDMCDISFPAESFDIVLEKGTLDAVMVHERDPWNTSQETLDLIDSVLQQYGWDVNMSSVGEAFHFFYMVMEKGKQLSEKDILAEKEREKKRLLRENNSENPVTFMENDTEDFVLSIEL</sequence>